<organism evidence="7 8">
    <name type="scientific">Novispirillum itersonii</name>
    <name type="common">Aquaspirillum itersonii</name>
    <dbReference type="NCBI Taxonomy" id="189"/>
    <lineage>
        <taxon>Bacteria</taxon>
        <taxon>Pseudomonadati</taxon>
        <taxon>Pseudomonadota</taxon>
        <taxon>Alphaproteobacteria</taxon>
        <taxon>Rhodospirillales</taxon>
        <taxon>Novispirillaceae</taxon>
        <taxon>Novispirillum</taxon>
    </lineage>
</organism>
<dbReference type="PANTHER" id="PTHR30086:SF20">
    <property type="entry name" value="ARGININE EXPORTER PROTEIN ARGO-RELATED"/>
    <property type="match status" value="1"/>
</dbReference>
<comment type="caution">
    <text evidence="7">The sequence shown here is derived from an EMBL/GenBank/DDBJ whole genome shotgun (WGS) entry which is preliminary data.</text>
</comment>
<keyword evidence="4 6" id="KW-1133">Transmembrane helix</keyword>
<evidence type="ECO:0000256" key="1">
    <source>
        <dbReference type="ARBA" id="ARBA00004651"/>
    </source>
</evidence>
<dbReference type="PANTHER" id="PTHR30086">
    <property type="entry name" value="ARGININE EXPORTER PROTEIN ARGO"/>
    <property type="match status" value="1"/>
</dbReference>
<accession>A0A7X0DN34</accession>
<keyword evidence="3 6" id="KW-0812">Transmembrane</keyword>
<reference evidence="7 8" key="1">
    <citation type="submission" date="2020-08" db="EMBL/GenBank/DDBJ databases">
        <title>Genomic Encyclopedia of Type Strains, Phase IV (KMG-IV): sequencing the most valuable type-strain genomes for metagenomic binning, comparative biology and taxonomic classification.</title>
        <authorList>
            <person name="Goeker M."/>
        </authorList>
    </citation>
    <scope>NUCLEOTIDE SEQUENCE [LARGE SCALE GENOMIC DNA]</scope>
    <source>
        <strain evidence="7 8">DSM 11590</strain>
    </source>
</reference>
<keyword evidence="5 6" id="KW-0472">Membrane</keyword>
<evidence type="ECO:0000313" key="7">
    <source>
        <dbReference type="EMBL" id="MBB6211590.1"/>
    </source>
</evidence>
<name>A0A7X0DN34_NOVIT</name>
<evidence type="ECO:0000256" key="5">
    <source>
        <dbReference type="ARBA" id="ARBA00023136"/>
    </source>
</evidence>
<keyword evidence="2" id="KW-1003">Cell membrane</keyword>
<sequence length="209" mass="21322">MQHLPELLGIAATIAVGAASPGPSFVLVARTAAGSGRGNGLLAAAGMALGGSLFAVLSLLGLHSLLLAVPSLYLALKVAGGLYLAWLGWRIFRGAAQPLAVAIADDGRPAPLSGRTFLAALTTQVSNPKTAIVYASVFAAFLPADAPLSFKVLTALTVFLIEGGWYMLVALVLSAAGPRAAYLKAKLWIDRSAGALMAVFGLKLAATLR</sequence>
<proteinExistence type="predicted"/>
<feature type="transmembrane region" description="Helical" evidence="6">
    <location>
        <begin position="72"/>
        <end position="89"/>
    </location>
</feature>
<protein>
    <submittedName>
        <fullName evidence="7">Threonine/homoserine/homoserine lactone efflux protein</fullName>
    </submittedName>
</protein>
<evidence type="ECO:0000256" key="2">
    <source>
        <dbReference type="ARBA" id="ARBA00022475"/>
    </source>
</evidence>
<comment type="subcellular location">
    <subcellularLocation>
        <location evidence="1">Cell membrane</location>
        <topology evidence="1">Multi-pass membrane protein</topology>
    </subcellularLocation>
</comment>
<dbReference type="Proteomes" id="UP000544872">
    <property type="component" value="Unassembled WGS sequence"/>
</dbReference>
<keyword evidence="8" id="KW-1185">Reference proteome</keyword>
<dbReference type="InterPro" id="IPR001123">
    <property type="entry name" value="LeuE-type"/>
</dbReference>
<dbReference type="AlphaFoldDB" id="A0A7X0DN34"/>
<feature type="transmembrane region" description="Helical" evidence="6">
    <location>
        <begin position="156"/>
        <end position="176"/>
    </location>
</feature>
<evidence type="ECO:0000256" key="3">
    <source>
        <dbReference type="ARBA" id="ARBA00022692"/>
    </source>
</evidence>
<dbReference type="RefSeq" id="WP_184264502.1">
    <property type="nucleotide sequence ID" value="NZ_JACIIX010000012.1"/>
</dbReference>
<evidence type="ECO:0000313" key="8">
    <source>
        <dbReference type="Proteomes" id="UP000544872"/>
    </source>
</evidence>
<gene>
    <name evidence="7" type="ORF">FHS48_003031</name>
</gene>
<dbReference type="GO" id="GO:0005886">
    <property type="term" value="C:plasma membrane"/>
    <property type="evidence" value="ECO:0007669"/>
    <property type="project" value="UniProtKB-SubCell"/>
</dbReference>
<dbReference type="GO" id="GO:0015171">
    <property type="term" value="F:amino acid transmembrane transporter activity"/>
    <property type="evidence" value="ECO:0007669"/>
    <property type="project" value="TreeGrafter"/>
</dbReference>
<feature type="transmembrane region" description="Helical" evidence="6">
    <location>
        <begin position="6"/>
        <end position="29"/>
    </location>
</feature>
<feature type="transmembrane region" description="Helical" evidence="6">
    <location>
        <begin position="41"/>
        <end position="66"/>
    </location>
</feature>
<evidence type="ECO:0000256" key="4">
    <source>
        <dbReference type="ARBA" id="ARBA00022989"/>
    </source>
</evidence>
<evidence type="ECO:0000256" key="6">
    <source>
        <dbReference type="SAM" id="Phobius"/>
    </source>
</evidence>
<dbReference type="Pfam" id="PF01810">
    <property type="entry name" value="LysE"/>
    <property type="match status" value="1"/>
</dbReference>
<dbReference type="EMBL" id="JACIIX010000012">
    <property type="protein sequence ID" value="MBB6211590.1"/>
    <property type="molecule type" value="Genomic_DNA"/>
</dbReference>